<dbReference type="Proteomes" id="UP000799424">
    <property type="component" value="Unassembled WGS sequence"/>
</dbReference>
<dbReference type="PROSITE" id="PS50904">
    <property type="entry name" value="PRELI_MSF1"/>
    <property type="match status" value="1"/>
</dbReference>
<dbReference type="EMBL" id="MU006216">
    <property type="protein sequence ID" value="KAF2833763.1"/>
    <property type="molecule type" value="Genomic_DNA"/>
</dbReference>
<protein>
    <submittedName>
        <fullName evidence="2">MSF1-domain-containing protein</fullName>
    </submittedName>
</protein>
<keyword evidence="3" id="KW-1185">Reference proteome</keyword>
<evidence type="ECO:0000313" key="2">
    <source>
        <dbReference type="EMBL" id="KAF2833763.1"/>
    </source>
</evidence>
<organism evidence="2 3">
    <name type="scientific">Ophiobolus disseminans</name>
    <dbReference type="NCBI Taxonomy" id="1469910"/>
    <lineage>
        <taxon>Eukaryota</taxon>
        <taxon>Fungi</taxon>
        <taxon>Dikarya</taxon>
        <taxon>Ascomycota</taxon>
        <taxon>Pezizomycotina</taxon>
        <taxon>Dothideomycetes</taxon>
        <taxon>Pleosporomycetidae</taxon>
        <taxon>Pleosporales</taxon>
        <taxon>Pleosporineae</taxon>
        <taxon>Phaeosphaeriaceae</taxon>
        <taxon>Ophiobolus</taxon>
    </lineage>
</organism>
<gene>
    <name evidence="2" type="ORF">CC86DRAFT_339307</name>
</gene>
<evidence type="ECO:0000259" key="1">
    <source>
        <dbReference type="PROSITE" id="PS50904"/>
    </source>
</evidence>
<proteinExistence type="predicted"/>
<dbReference type="OrthoDB" id="407630at2759"/>
<accession>A0A6A7AKT7</accession>
<feature type="domain" description="PRELI/MSF1" evidence="1">
    <location>
        <begin position="1"/>
        <end position="180"/>
    </location>
</feature>
<name>A0A6A7AKT7_9PLEO</name>
<dbReference type="InterPro" id="IPR037365">
    <property type="entry name" value="Slowmo/Ups"/>
</dbReference>
<reference evidence="2" key="1">
    <citation type="journal article" date="2020" name="Stud. Mycol.">
        <title>101 Dothideomycetes genomes: a test case for predicting lifestyles and emergence of pathogens.</title>
        <authorList>
            <person name="Haridas S."/>
            <person name="Albert R."/>
            <person name="Binder M."/>
            <person name="Bloem J."/>
            <person name="Labutti K."/>
            <person name="Salamov A."/>
            <person name="Andreopoulos B."/>
            <person name="Baker S."/>
            <person name="Barry K."/>
            <person name="Bills G."/>
            <person name="Bluhm B."/>
            <person name="Cannon C."/>
            <person name="Castanera R."/>
            <person name="Culley D."/>
            <person name="Daum C."/>
            <person name="Ezra D."/>
            <person name="Gonzalez J."/>
            <person name="Henrissat B."/>
            <person name="Kuo A."/>
            <person name="Liang C."/>
            <person name="Lipzen A."/>
            <person name="Lutzoni F."/>
            <person name="Magnuson J."/>
            <person name="Mondo S."/>
            <person name="Nolan M."/>
            <person name="Ohm R."/>
            <person name="Pangilinan J."/>
            <person name="Park H.-J."/>
            <person name="Ramirez L."/>
            <person name="Alfaro M."/>
            <person name="Sun H."/>
            <person name="Tritt A."/>
            <person name="Yoshinaga Y."/>
            <person name="Zwiers L.-H."/>
            <person name="Turgeon B."/>
            <person name="Goodwin S."/>
            <person name="Spatafora J."/>
            <person name="Crous P."/>
            <person name="Grigoriev I."/>
        </authorList>
    </citation>
    <scope>NUCLEOTIDE SEQUENCE</scope>
    <source>
        <strain evidence="2">CBS 113818</strain>
    </source>
</reference>
<sequence length="200" mass="22866">MKYFQQTVDFDYSWEEVSTSNWQKYGPWNEKTPHVIAVDTLSRTVDPATGILRSERLITCQQSTPKWINTILGGVDTSMVYETSYVDPVAKRLTLCSMNVTWADLLNVRETCTYQPGASSTSSAPSTTFTQRAEITALCGGWQKIRNSIEQFTVERFQQNAAKGKEGFEMVLEKARQVFQEQRELLQLQQSSQILREARM</sequence>
<dbReference type="Pfam" id="PF04707">
    <property type="entry name" value="PRELI"/>
    <property type="match status" value="1"/>
</dbReference>
<dbReference type="PANTHER" id="PTHR11158">
    <property type="entry name" value="MSF1/PX19 RELATED"/>
    <property type="match status" value="1"/>
</dbReference>
<evidence type="ECO:0000313" key="3">
    <source>
        <dbReference type="Proteomes" id="UP000799424"/>
    </source>
</evidence>
<dbReference type="GO" id="GO:0005758">
    <property type="term" value="C:mitochondrial intermembrane space"/>
    <property type="evidence" value="ECO:0007669"/>
    <property type="project" value="InterPro"/>
</dbReference>
<dbReference type="AlphaFoldDB" id="A0A6A7AKT7"/>
<dbReference type="InterPro" id="IPR006797">
    <property type="entry name" value="PRELI/MSF1_dom"/>
</dbReference>